<protein>
    <submittedName>
        <fullName evidence="2">Sulfate transporter</fullName>
    </submittedName>
</protein>
<evidence type="ECO:0000256" key="1">
    <source>
        <dbReference type="SAM" id="MobiDB-lite"/>
    </source>
</evidence>
<name>A0A392TWS4_9FABA</name>
<feature type="region of interest" description="Disordered" evidence="1">
    <location>
        <begin position="39"/>
        <end position="63"/>
    </location>
</feature>
<feature type="non-terminal residue" evidence="2">
    <location>
        <position position="75"/>
    </location>
</feature>
<accession>A0A392TWS4</accession>
<comment type="caution">
    <text evidence="2">The sequence shown here is derived from an EMBL/GenBank/DDBJ whole genome shotgun (WGS) entry which is preliminary data.</text>
</comment>
<proteinExistence type="predicted"/>
<keyword evidence="3" id="KW-1185">Reference proteome</keyword>
<dbReference type="Proteomes" id="UP000265520">
    <property type="component" value="Unassembled WGS sequence"/>
</dbReference>
<evidence type="ECO:0000313" key="3">
    <source>
        <dbReference type="Proteomes" id="UP000265520"/>
    </source>
</evidence>
<evidence type="ECO:0000313" key="2">
    <source>
        <dbReference type="EMBL" id="MCI64275.1"/>
    </source>
</evidence>
<reference evidence="2 3" key="1">
    <citation type="journal article" date="2018" name="Front. Plant Sci.">
        <title>Red Clover (Trifolium pratense) and Zigzag Clover (T. medium) - A Picture of Genomic Similarities and Differences.</title>
        <authorList>
            <person name="Dluhosova J."/>
            <person name="Istvanek J."/>
            <person name="Nedelnik J."/>
            <person name="Repkova J."/>
        </authorList>
    </citation>
    <scope>NUCLEOTIDE SEQUENCE [LARGE SCALE GENOMIC DNA]</scope>
    <source>
        <strain evidence="3">cv. 10/8</strain>
        <tissue evidence="2">Leaf</tissue>
    </source>
</reference>
<dbReference type="AlphaFoldDB" id="A0A392TWS4"/>
<dbReference type="EMBL" id="LXQA010652494">
    <property type="protein sequence ID" value="MCI64275.1"/>
    <property type="molecule type" value="Genomic_DNA"/>
</dbReference>
<organism evidence="2 3">
    <name type="scientific">Trifolium medium</name>
    <dbReference type="NCBI Taxonomy" id="97028"/>
    <lineage>
        <taxon>Eukaryota</taxon>
        <taxon>Viridiplantae</taxon>
        <taxon>Streptophyta</taxon>
        <taxon>Embryophyta</taxon>
        <taxon>Tracheophyta</taxon>
        <taxon>Spermatophyta</taxon>
        <taxon>Magnoliopsida</taxon>
        <taxon>eudicotyledons</taxon>
        <taxon>Gunneridae</taxon>
        <taxon>Pentapetalae</taxon>
        <taxon>rosids</taxon>
        <taxon>fabids</taxon>
        <taxon>Fabales</taxon>
        <taxon>Fabaceae</taxon>
        <taxon>Papilionoideae</taxon>
        <taxon>50 kb inversion clade</taxon>
        <taxon>NPAAA clade</taxon>
        <taxon>Hologalegina</taxon>
        <taxon>IRL clade</taxon>
        <taxon>Trifolieae</taxon>
        <taxon>Trifolium</taxon>
    </lineage>
</organism>
<sequence>MEVIKGAEKLLVDGVMVEVKIMEAWGYALGEDACLYEDGNASEASHTDNEEERGDPEASNNVDTLVEHIVNELDE</sequence>